<name>A0A6C0HVF5_9ZZZZ</name>
<evidence type="ECO:0000256" key="1">
    <source>
        <dbReference type="ARBA" id="ARBA00023098"/>
    </source>
</evidence>
<dbReference type="InterPro" id="IPR002641">
    <property type="entry name" value="PNPLA_dom"/>
</dbReference>
<dbReference type="EMBL" id="MN740012">
    <property type="protein sequence ID" value="QHT83863.1"/>
    <property type="molecule type" value="Genomic_DNA"/>
</dbReference>
<sequence length="300" mass="35082">MDESIEKTNKIKHLVISGGGPRGFIFYGILKELYNNGFWKLEDIETMYGTSIGSLLSVILCLNYDWDTIDDYFIKRPWQNIFKFNMYTIVDSFQKRGFFSINIFKESFIPLFKGKDISMDITLQEFYDLNGIELHIFATEINRYELIDFSYKTHGNYKVIDVVYYSCSLPIIFSPILQNDLCYCDGGLILNYPLEKCLKNGANKDEILGIKITIDDTNIFKINENSSIFDYIFYLITKILEKKLLINENIDVPWEITVKTSQNTIYSFYKILSSQEERIKLIEYGKECCKDILEKQIIPG</sequence>
<dbReference type="Gene3D" id="3.40.1090.10">
    <property type="entry name" value="Cytosolic phospholipase A2 catalytic domain"/>
    <property type="match status" value="1"/>
</dbReference>
<proteinExistence type="predicted"/>
<feature type="domain" description="PNPLA" evidence="2">
    <location>
        <begin position="14"/>
        <end position="198"/>
    </location>
</feature>
<dbReference type="PROSITE" id="PS51635">
    <property type="entry name" value="PNPLA"/>
    <property type="match status" value="1"/>
</dbReference>
<dbReference type="InterPro" id="IPR052580">
    <property type="entry name" value="Lipid_Hydrolase"/>
</dbReference>
<dbReference type="PANTHER" id="PTHR46394:SF1">
    <property type="entry name" value="PNPLA DOMAIN-CONTAINING PROTEIN"/>
    <property type="match status" value="1"/>
</dbReference>
<dbReference type="GO" id="GO:0006629">
    <property type="term" value="P:lipid metabolic process"/>
    <property type="evidence" value="ECO:0007669"/>
    <property type="project" value="UniProtKB-KW"/>
</dbReference>
<dbReference type="AlphaFoldDB" id="A0A6C0HVF5"/>
<evidence type="ECO:0000313" key="3">
    <source>
        <dbReference type="EMBL" id="QHT83863.1"/>
    </source>
</evidence>
<evidence type="ECO:0000259" key="2">
    <source>
        <dbReference type="PROSITE" id="PS51635"/>
    </source>
</evidence>
<dbReference type="PANTHER" id="PTHR46394">
    <property type="entry name" value="ANNEXIN"/>
    <property type="match status" value="1"/>
</dbReference>
<reference evidence="3" key="1">
    <citation type="journal article" date="2020" name="Nature">
        <title>Giant virus diversity and host interactions through global metagenomics.</title>
        <authorList>
            <person name="Schulz F."/>
            <person name="Roux S."/>
            <person name="Paez-Espino D."/>
            <person name="Jungbluth S."/>
            <person name="Walsh D.A."/>
            <person name="Denef V.J."/>
            <person name="McMahon K.D."/>
            <person name="Konstantinidis K.T."/>
            <person name="Eloe-Fadrosh E.A."/>
            <person name="Kyrpides N.C."/>
            <person name="Woyke T."/>
        </authorList>
    </citation>
    <scope>NUCLEOTIDE SEQUENCE</scope>
    <source>
        <strain evidence="3">GVMAG-M-3300023184-168</strain>
    </source>
</reference>
<dbReference type="InterPro" id="IPR016035">
    <property type="entry name" value="Acyl_Trfase/lysoPLipase"/>
</dbReference>
<dbReference type="SUPFAM" id="SSF52151">
    <property type="entry name" value="FabD/lysophospholipase-like"/>
    <property type="match status" value="1"/>
</dbReference>
<organism evidence="3">
    <name type="scientific">viral metagenome</name>
    <dbReference type="NCBI Taxonomy" id="1070528"/>
    <lineage>
        <taxon>unclassified sequences</taxon>
        <taxon>metagenomes</taxon>
        <taxon>organismal metagenomes</taxon>
    </lineage>
</organism>
<accession>A0A6C0HVF5</accession>
<protein>
    <recommendedName>
        <fullName evidence="2">PNPLA domain-containing protein</fullName>
    </recommendedName>
</protein>
<keyword evidence="1" id="KW-0443">Lipid metabolism</keyword>
<dbReference type="Pfam" id="PF01734">
    <property type="entry name" value="Patatin"/>
    <property type="match status" value="1"/>
</dbReference>